<dbReference type="OrthoDB" id="958254at2759"/>
<comment type="function">
    <text evidence="7">Lysosomal thiol reductase that can reduce protein disulfide bonds. Facilitates the complete unfolding of proteins destined for lysosomal degradation. Plays an important role in antigen processing.</text>
</comment>
<feature type="signal peptide" evidence="8">
    <location>
        <begin position="1"/>
        <end position="21"/>
    </location>
</feature>
<evidence type="ECO:0000256" key="6">
    <source>
        <dbReference type="ARBA" id="ARBA00059163"/>
    </source>
</evidence>
<dbReference type="GO" id="GO:0005576">
    <property type="term" value="C:extracellular region"/>
    <property type="evidence" value="ECO:0007669"/>
    <property type="project" value="UniProtKB-SubCell"/>
</dbReference>
<reference evidence="9" key="2">
    <citation type="submission" date="2025-08" db="UniProtKB">
        <authorList>
            <consortium name="Ensembl"/>
        </authorList>
    </citation>
    <scope>IDENTIFICATION</scope>
</reference>
<dbReference type="PANTHER" id="PTHR13234">
    <property type="entry name" value="GAMMA-INTERFERON INDUCIBLE LYSOSOMAL THIOL REDUCTASE GILT"/>
    <property type="match status" value="1"/>
</dbReference>
<evidence type="ECO:0000256" key="3">
    <source>
        <dbReference type="ARBA" id="ARBA00022525"/>
    </source>
</evidence>
<dbReference type="Pfam" id="PF03227">
    <property type="entry name" value="GILT"/>
    <property type="match status" value="1"/>
</dbReference>
<feature type="chain" id="PRO_5025605358" description="Gamma-interferon-inducible lysosomal thiol reductase" evidence="8">
    <location>
        <begin position="22"/>
        <end position="261"/>
    </location>
</feature>
<evidence type="ECO:0000256" key="8">
    <source>
        <dbReference type="SAM" id="SignalP"/>
    </source>
</evidence>
<dbReference type="GeneID" id="114588528"/>
<comment type="similarity">
    <text evidence="1 7">Belongs to the GILT family.</text>
</comment>
<keyword evidence="3 7" id="KW-0964">Secreted</keyword>
<dbReference type="GeneTree" id="ENSGT00390000010450"/>
<proteinExistence type="inferred from homology"/>
<evidence type="ECO:0000313" key="9">
    <source>
        <dbReference type="Ensembl" id="ENSPMRP00000032955.1"/>
    </source>
</evidence>
<keyword evidence="4 7" id="KW-0732">Signal</keyword>
<dbReference type="RefSeq" id="XP_028569735.1">
    <property type="nucleotide sequence ID" value="XM_028713902.1"/>
</dbReference>
<evidence type="ECO:0000256" key="7">
    <source>
        <dbReference type="RuleBase" id="RU369109"/>
    </source>
</evidence>
<dbReference type="PANTHER" id="PTHR13234:SF8">
    <property type="entry name" value="GAMMA-INTERFERON-INDUCIBLE LYSOSOMAL THIOL REDUCTASE"/>
    <property type="match status" value="1"/>
</dbReference>
<dbReference type="AlphaFoldDB" id="A0A670K9D1"/>
<reference evidence="9" key="3">
    <citation type="submission" date="2025-09" db="UniProtKB">
        <authorList>
            <consortium name="Ensembl"/>
        </authorList>
    </citation>
    <scope>IDENTIFICATION</scope>
</reference>
<dbReference type="GO" id="GO:0005764">
    <property type="term" value="C:lysosome"/>
    <property type="evidence" value="ECO:0007669"/>
    <property type="project" value="UniProtKB-SubCell"/>
</dbReference>
<accession>A0A670K9D1</accession>
<comment type="subcellular location">
    <subcellularLocation>
        <location evidence="7">Secreted</location>
    </subcellularLocation>
    <subcellularLocation>
        <location evidence="7">Lysosome</location>
    </subcellularLocation>
</comment>
<keyword evidence="7" id="KW-1015">Disulfide bond</keyword>
<comment type="subunit">
    <text evidence="2 7">Dimer; disulfide-linked.</text>
</comment>
<keyword evidence="10" id="KW-1185">Reference proteome</keyword>
<keyword evidence="5 7" id="KW-0325">Glycoprotein</keyword>
<dbReference type="EC" id="1.8.-.-" evidence="7"/>
<comment type="function">
    <text evidence="6">Lysosomal thiol reductase that can reduce protein disulfide bonds. May facilitate the complete unfolding of proteins destined for lysosomal degradation. Plays an important role in antigen processing. Facilitates the generation of MHC class II-restricted epitodes from disulfide bond-containing antigen by the endocytic reduction of disulfide bonds. Also facilitates MHC class I-restricted recognition of exogenous antigens containing disulfide bonds by CD8+ T-cells or crosspresentation.</text>
</comment>
<sequence length="261" mass="28316">MAPGWLLPIAAFCCLGGIALGGAPCHYPPHQWCGSSEIAQACKAEKHCARLGPPGKKADPVSVSLYYESLCPACRSFLVFQLFPTWLLVGDAMEITLVPYGNAQEKKGPSKWEFECQHGPDECLGNLMEACLIHLLGDQGSYFPLIFCMESSANVTQNLETCMKLYPTSEIPLANVTSCVSGDLGNKLMHQNAQLTDALRPPHKYVPWIAVNGNHTEELQGEAQSNLLGVVCKLYKGDLPPACQHKGNPSPFSPQDACLKI</sequence>
<dbReference type="GO" id="GO:0016671">
    <property type="term" value="F:oxidoreductase activity, acting on a sulfur group of donors, disulfide as acceptor"/>
    <property type="evidence" value="ECO:0007669"/>
    <property type="project" value="UniProtKB-UniRule"/>
</dbReference>
<keyword evidence="7" id="KW-0458">Lysosome</keyword>
<organism evidence="9 10">
    <name type="scientific">Podarcis muralis</name>
    <name type="common">Wall lizard</name>
    <name type="synonym">Lacerta muralis</name>
    <dbReference type="NCBI Taxonomy" id="64176"/>
    <lineage>
        <taxon>Eukaryota</taxon>
        <taxon>Metazoa</taxon>
        <taxon>Chordata</taxon>
        <taxon>Craniata</taxon>
        <taxon>Vertebrata</taxon>
        <taxon>Euteleostomi</taxon>
        <taxon>Lepidosauria</taxon>
        <taxon>Squamata</taxon>
        <taxon>Bifurcata</taxon>
        <taxon>Unidentata</taxon>
        <taxon>Episquamata</taxon>
        <taxon>Laterata</taxon>
        <taxon>Lacertibaenia</taxon>
        <taxon>Lacertidae</taxon>
        <taxon>Podarcis</taxon>
    </lineage>
</organism>
<gene>
    <name evidence="9" type="primary">IFI30</name>
</gene>
<keyword evidence="7" id="KW-0391">Immunity</keyword>
<dbReference type="InterPro" id="IPR004911">
    <property type="entry name" value="Interferon-induced_GILT"/>
</dbReference>
<dbReference type="OMA" id="SHKEVCF"/>
<dbReference type="CTD" id="10437"/>
<evidence type="ECO:0000256" key="1">
    <source>
        <dbReference type="ARBA" id="ARBA00005679"/>
    </source>
</evidence>
<protein>
    <recommendedName>
        <fullName evidence="7">Gamma-interferon-inducible lysosomal thiol reductase</fullName>
        <ecNumber evidence="7">1.8.-.-</ecNumber>
    </recommendedName>
    <alternativeName>
        <fullName evidence="7">Gamma-interferon-inducible protein IP-30</fullName>
    </alternativeName>
</protein>
<keyword evidence="7" id="KW-0676">Redox-active center</keyword>
<reference evidence="9 10" key="1">
    <citation type="journal article" date="2019" name="Proc. Natl. Acad. Sci. U.S.A.">
        <title>Regulatory changes in pterin and carotenoid genes underlie balanced color polymorphisms in the wall lizard.</title>
        <authorList>
            <person name="Andrade P."/>
            <person name="Pinho C."/>
            <person name="Perez I de Lanuza G."/>
            <person name="Afonso S."/>
            <person name="Brejcha J."/>
            <person name="Rubin C.J."/>
            <person name="Wallerman O."/>
            <person name="Pereira P."/>
            <person name="Sabatino S.J."/>
            <person name="Bellati A."/>
            <person name="Pellitteri-Rosa D."/>
            <person name="Bosakova Z."/>
            <person name="Bunikis I."/>
            <person name="Carretero M.A."/>
            <person name="Feiner N."/>
            <person name="Marsik P."/>
            <person name="Pauperio F."/>
            <person name="Salvi D."/>
            <person name="Soler L."/>
            <person name="While G.M."/>
            <person name="Uller T."/>
            <person name="Font E."/>
            <person name="Andersson L."/>
            <person name="Carneiro M."/>
        </authorList>
    </citation>
    <scope>NUCLEOTIDE SEQUENCE</scope>
</reference>
<dbReference type="KEGG" id="pmua:114588528"/>
<evidence type="ECO:0000313" key="10">
    <source>
        <dbReference type="Proteomes" id="UP000472272"/>
    </source>
</evidence>
<evidence type="ECO:0000256" key="5">
    <source>
        <dbReference type="ARBA" id="ARBA00023180"/>
    </source>
</evidence>
<dbReference type="GO" id="GO:0002376">
    <property type="term" value="P:immune system process"/>
    <property type="evidence" value="ECO:0007669"/>
    <property type="project" value="UniProtKB-KW"/>
</dbReference>
<name>A0A670K9D1_PODMU</name>
<evidence type="ECO:0000256" key="4">
    <source>
        <dbReference type="ARBA" id="ARBA00022729"/>
    </source>
</evidence>
<dbReference type="Ensembl" id="ENSPMRT00000034963.1">
    <property type="protein sequence ID" value="ENSPMRP00000032955.1"/>
    <property type="gene ID" value="ENSPMRG00000021360.1"/>
</dbReference>
<keyword evidence="7" id="KW-0560">Oxidoreductase</keyword>
<dbReference type="Proteomes" id="UP000472272">
    <property type="component" value="Chromosome 18"/>
</dbReference>
<evidence type="ECO:0000256" key="2">
    <source>
        <dbReference type="ARBA" id="ARBA00011615"/>
    </source>
</evidence>